<evidence type="ECO:0000256" key="1">
    <source>
        <dbReference type="SAM" id="SignalP"/>
    </source>
</evidence>
<feature type="signal peptide" evidence="1">
    <location>
        <begin position="1"/>
        <end position="23"/>
    </location>
</feature>
<proteinExistence type="predicted"/>
<protein>
    <submittedName>
        <fullName evidence="2">Uncharacterized protein</fullName>
    </submittedName>
</protein>
<dbReference type="EMBL" id="CDMZ01001178">
    <property type="protein sequence ID" value="CEM28563.1"/>
    <property type="molecule type" value="Genomic_DNA"/>
</dbReference>
<dbReference type="AlphaFoldDB" id="A0A0G4GG37"/>
<name>A0A0G4GG37_9ALVE</name>
<keyword evidence="1" id="KW-0732">Signal</keyword>
<evidence type="ECO:0000313" key="2">
    <source>
        <dbReference type="EMBL" id="CEM28563.1"/>
    </source>
</evidence>
<gene>
    <name evidence="2" type="ORF">Cvel_21749</name>
</gene>
<reference evidence="2" key="1">
    <citation type="submission" date="2014-11" db="EMBL/GenBank/DDBJ databases">
        <authorList>
            <person name="Otto D Thomas"/>
            <person name="Naeem Raeece"/>
        </authorList>
    </citation>
    <scope>NUCLEOTIDE SEQUENCE</scope>
</reference>
<feature type="chain" id="PRO_5005190617" evidence="1">
    <location>
        <begin position="24"/>
        <end position="221"/>
    </location>
</feature>
<organism evidence="2">
    <name type="scientific">Chromera velia CCMP2878</name>
    <dbReference type="NCBI Taxonomy" id="1169474"/>
    <lineage>
        <taxon>Eukaryota</taxon>
        <taxon>Sar</taxon>
        <taxon>Alveolata</taxon>
        <taxon>Colpodellida</taxon>
        <taxon>Chromeraceae</taxon>
        <taxon>Chromera</taxon>
    </lineage>
</organism>
<dbReference type="VEuPathDB" id="CryptoDB:Cvel_21749"/>
<accession>A0A0G4GG37</accession>
<sequence>MVKACCPLLLLPVLASGFQKVQFLRPSLLSPKKQGGPFFRRTPLESPYEEGQKVRHFLSQNKNSEDDDDDIFALSDSATPQWALSTGGTVRNLETTDSLWQNEALADVDEVEFGSSASDRQAMAWYDKRKKRRIASLRTPRERLIADIQDWTFIFVFCSIGGMIMSYLQKGWLGPIEVLKLLSGNVNNVIQDPPQDLDFGDKSQFPDAYLIGSKYTGLTKP</sequence>